<protein>
    <recommendedName>
        <fullName evidence="2">BTB domain-containing protein</fullName>
    </recommendedName>
</protein>
<gene>
    <name evidence="3" type="ORF">NW762_014303</name>
</gene>
<dbReference type="PROSITE" id="PS50097">
    <property type="entry name" value="BTB"/>
    <property type="match status" value="1"/>
</dbReference>
<dbReference type="OrthoDB" id="5326346at2759"/>
<dbReference type="EMBL" id="JAOQAZ010000049">
    <property type="protein sequence ID" value="KAJ4244728.1"/>
    <property type="molecule type" value="Genomic_DNA"/>
</dbReference>
<organism evidence="3 4">
    <name type="scientific">Fusarium torreyae</name>
    <dbReference type="NCBI Taxonomy" id="1237075"/>
    <lineage>
        <taxon>Eukaryota</taxon>
        <taxon>Fungi</taxon>
        <taxon>Dikarya</taxon>
        <taxon>Ascomycota</taxon>
        <taxon>Pezizomycotina</taxon>
        <taxon>Sordariomycetes</taxon>
        <taxon>Hypocreomycetidae</taxon>
        <taxon>Hypocreales</taxon>
        <taxon>Nectriaceae</taxon>
        <taxon>Fusarium</taxon>
    </lineage>
</organism>
<name>A0A9W8RKD5_9HYPO</name>
<evidence type="ECO:0000313" key="4">
    <source>
        <dbReference type="Proteomes" id="UP001152049"/>
    </source>
</evidence>
<accession>A0A9W8RKD5</accession>
<sequence length="354" mass="39882">MKKSPFTFDPRADALLILRSPNAQKQHSSEAQVDSEPEYDRLGSDDQSEAGLGETTKTRRDSPMTLDNDQDYPRMHDGSPTQVEFRVSSRHLSLASPVFRAMLESKFKESQPNDQGLYEIQASEWDAEALVILLDIIHGHHRDVPKHISAETLAQVAVLVDYYGCHEIMELVLTAWVSLMGSPDDFVKKDPSRWLFISWVFRQGQLFATATRMLLLYDNGNHIADLPIPQPILGAPDKIDDKRYYILETLFERLYQFQQDLLEGRAGCSTTCSSMLLGSLMKQLRDKGLLATKPSAPFDGWRVEDARSAIVGLSAPRWRLPGKTMDHPCTLSNALSPHVNQVLEQVKGLELADF</sequence>
<feature type="domain" description="BTB" evidence="2">
    <location>
        <begin position="60"/>
        <end position="146"/>
    </location>
</feature>
<evidence type="ECO:0000256" key="1">
    <source>
        <dbReference type="SAM" id="MobiDB-lite"/>
    </source>
</evidence>
<evidence type="ECO:0000313" key="3">
    <source>
        <dbReference type="EMBL" id="KAJ4244728.1"/>
    </source>
</evidence>
<dbReference type="InterPro" id="IPR000210">
    <property type="entry name" value="BTB/POZ_dom"/>
</dbReference>
<evidence type="ECO:0000259" key="2">
    <source>
        <dbReference type="PROSITE" id="PS50097"/>
    </source>
</evidence>
<comment type="caution">
    <text evidence="3">The sequence shown here is derived from an EMBL/GenBank/DDBJ whole genome shotgun (WGS) entry which is preliminary data.</text>
</comment>
<dbReference type="InterPro" id="IPR011333">
    <property type="entry name" value="SKP1/BTB/POZ_sf"/>
</dbReference>
<dbReference type="AlphaFoldDB" id="A0A9W8RKD5"/>
<reference evidence="3" key="1">
    <citation type="submission" date="2022-09" db="EMBL/GenBank/DDBJ databases">
        <title>Fusarium specimens isolated from Avocado Roots.</title>
        <authorList>
            <person name="Stajich J."/>
            <person name="Roper C."/>
            <person name="Heimlech-Rivalta G."/>
        </authorList>
    </citation>
    <scope>NUCLEOTIDE SEQUENCE</scope>
    <source>
        <strain evidence="3">CF00136</strain>
    </source>
</reference>
<dbReference type="SUPFAM" id="SSF54695">
    <property type="entry name" value="POZ domain"/>
    <property type="match status" value="1"/>
</dbReference>
<dbReference type="Pfam" id="PF00651">
    <property type="entry name" value="BTB"/>
    <property type="match status" value="1"/>
</dbReference>
<proteinExistence type="predicted"/>
<feature type="region of interest" description="Disordered" evidence="1">
    <location>
        <begin position="18"/>
        <end position="81"/>
    </location>
</feature>
<keyword evidence="4" id="KW-1185">Reference proteome</keyword>
<feature type="compositionally biased region" description="Polar residues" evidence="1">
    <location>
        <begin position="21"/>
        <end position="32"/>
    </location>
</feature>
<dbReference type="Proteomes" id="UP001152049">
    <property type="component" value="Unassembled WGS sequence"/>
</dbReference>
<dbReference type="Gene3D" id="3.30.710.10">
    <property type="entry name" value="Potassium Channel Kv1.1, Chain A"/>
    <property type="match status" value="1"/>
</dbReference>